<dbReference type="Pfam" id="PF00126">
    <property type="entry name" value="HTH_1"/>
    <property type="match status" value="1"/>
</dbReference>
<dbReference type="SUPFAM" id="SSF53850">
    <property type="entry name" value="Periplasmic binding protein-like II"/>
    <property type="match status" value="1"/>
</dbReference>
<dbReference type="Proteomes" id="UP001561046">
    <property type="component" value="Unassembled WGS sequence"/>
</dbReference>
<keyword evidence="4" id="KW-0804">Transcription</keyword>
<evidence type="ECO:0000313" key="6">
    <source>
        <dbReference type="EMBL" id="MEX8193873.1"/>
    </source>
</evidence>
<proteinExistence type="inferred from homology"/>
<dbReference type="InterPro" id="IPR036390">
    <property type="entry name" value="WH_DNA-bd_sf"/>
</dbReference>
<dbReference type="EMBL" id="JBFYGN010000015">
    <property type="protein sequence ID" value="MEX8193873.1"/>
    <property type="molecule type" value="Genomic_DNA"/>
</dbReference>
<dbReference type="PROSITE" id="PS50931">
    <property type="entry name" value="HTH_LYSR"/>
    <property type="match status" value="1"/>
</dbReference>
<dbReference type="RefSeq" id="WP_369339068.1">
    <property type="nucleotide sequence ID" value="NZ_JBFYGN010000015.1"/>
</dbReference>
<feature type="domain" description="HTH lysR-type" evidence="5">
    <location>
        <begin position="1"/>
        <end position="59"/>
    </location>
</feature>
<dbReference type="PANTHER" id="PTHR30537:SF17">
    <property type="entry name" value="LYSR-FAMILY REGULATORY PROTEIN"/>
    <property type="match status" value="1"/>
</dbReference>
<evidence type="ECO:0000256" key="3">
    <source>
        <dbReference type="ARBA" id="ARBA00023125"/>
    </source>
</evidence>
<dbReference type="CDD" id="cd08472">
    <property type="entry name" value="PBP2_CrgA_like_3"/>
    <property type="match status" value="1"/>
</dbReference>
<evidence type="ECO:0000256" key="4">
    <source>
        <dbReference type="ARBA" id="ARBA00023163"/>
    </source>
</evidence>
<dbReference type="InterPro" id="IPR058163">
    <property type="entry name" value="LysR-type_TF_proteobact-type"/>
</dbReference>
<dbReference type="Gene3D" id="3.40.190.290">
    <property type="match status" value="1"/>
</dbReference>
<dbReference type="PANTHER" id="PTHR30537">
    <property type="entry name" value="HTH-TYPE TRANSCRIPTIONAL REGULATOR"/>
    <property type="match status" value="1"/>
</dbReference>
<protein>
    <submittedName>
        <fullName evidence="6">LysR family transcriptional regulator</fullName>
    </submittedName>
</protein>
<dbReference type="InterPro" id="IPR000847">
    <property type="entry name" value="LysR_HTH_N"/>
</dbReference>
<dbReference type="Gene3D" id="1.10.10.10">
    <property type="entry name" value="Winged helix-like DNA-binding domain superfamily/Winged helix DNA-binding domain"/>
    <property type="match status" value="1"/>
</dbReference>
<keyword evidence="2" id="KW-0805">Transcription regulation</keyword>
<reference evidence="6 7" key="1">
    <citation type="journal article" date="2013" name="Int. J. Syst. Evol. Microbiol.">
        <title>Comamonas guangdongensis sp. nov., isolated from subterranean forest sediment, and emended description of the genus Comamonas.</title>
        <authorList>
            <person name="Zhang J."/>
            <person name="Wang Y."/>
            <person name="Zhou S."/>
            <person name="Wu C."/>
            <person name="He J."/>
            <person name="Li F."/>
        </authorList>
    </citation>
    <scope>NUCLEOTIDE SEQUENCE [LARGE SCALE GENOMIC DNA]</scope>
    <source>
        <strain evidence="6 7">CCTCC AB2011133</strain>
    </source>
</reference>
<dbReference type="InterPro" id="IPR005119">
    <property type="entry name" value="LysR_subst-bd"/>
</dbReference>
<comment type="caution">
    <text evidence="6">The sequence shown here is derived from an EMBL/GenBank/DDBJ whole genome shotgun (WGS) entry which is preliminary data.</text>
</comment>
<dbReference type="SUPFAM" id="SSF46785">
    <property type="entry name" value="Winged helix' DNA-binding domain"/>
    <property type="match status" value="1"/>
</dbReference>
<sequence length="313" mass="35214">MDQIQAMRIFARVVEAGTFTRAADSLQMPKASVTKNVQALEERLRVKLLNRTTRRVTVTADGAAYYDRAVRLLADFDDLEASVSQARTTPRGRLRVDVGTTVARLLIIPHLTEFQSRYPEIQIDLGVSDRTVDLISDNVDCVIRGGELADQSLVARRIGNLEFITVAAPEYLERHGIPQHPRELESSHRNVIYFSPVSARRYPLEFHRDGAVIEIASPAHLCVNEGNAYISAILAGQGIGQASRFQIQEHLENGRLRRILEDWHHPLLPIYVVYPPNSHLSAKVRAFVDWVVELFSRNPLLQGQSQQASPGRR</sequence>
<keyword evidence="3" id="KW-0238">DNA-binding</keyword>
<evidence type="ECO:0000256" key="2">
    <source>
        <dbReference type="ARBA" id="ARBA00023015"/>
    </source>
</evidence>
<evidence type="ECO:0000256" key="1">
    <source>
        <dbReference type="ARBA" id="ARBA00009437"/>
    </source>
</evidence>
<comment type="similarity">
    <text evidence="1">Belongs to the LysR transcriptional regulatory family.</text>
</comment>
<evidence type="ECO:0000313" key="7">
    <source>
        <dbReference type="Proteomes" id="UP001561046"/>
    </source>
</evidence>
<dbReference type="Pfam" id="PF03466">
    <property type="entry name" value="LysR_substrate"/>
    <property type="match status" value="1"/>
</dbReference>
<gene>
    <name evidence="6" type="ORF">AB6724_13595</name>
</gene>
<name>A0ABV3ZWE1_9BURK</name>
<organism evidence="6 7">
    <name type="scientific">Comamonas guangdongensis</name>
    <dbReference type="NCBI Taxonomy" id="510515"/>
    <lineage>
        <taxon>Bacteria</taxon>
        <taxon>Pseudomonadati</taxon>
        <taxon>Pseudomonadota</taxon>
        <taxon>Betaproteobacteria</taxon>
        <taxon>Burkholderiales</taxon>
        <taxon>Comamonadaceae</taxon>
        <taxon>Comamonas</taxon>
    </lineage>
</organism>
<accession>A0ABV3ZWE1</accession>
<evidence type="ECO:0000259" key="5">
    <source>
        <dbReference type="PROSITE" id="PS50931"/>
    </source>
</evidence>
<dbReference type="InterPro" id="IPR036388">
    <property type="entry name" value="WH-like_DNA-bd_sf"/>
</dbReference>
<keyword evidence="7" id="KW-1185">Reference proteome</keyword>